<organism evidence="1 2">
    <name type="scientific">Eubacterium multiforme</name>
    <dbReference type="NCBI Taxonomy" id="83339"/>
    <lineage>
        <taxon>Bacteria</taxon>
        <taxon>Bacillati</taxon>
        <taxon>Bacillota</taxon>
        <taxon>Clostridia</taxon>
        <taxon>Eubacteriales</taxon>
        <taxon>Eubacteriaceae</taxon>
        <taxon>Eubacterium</taxon>
    </lineage>
</organism>
<dbReference type="Proteomes" id="UP001228504">
    <property type="component" value="Unassembled WGS sequence"/>
</dbReference>
<name>A0ABT9UTJ7_9FIRM</name>
<gene>
    <name evidence="1" type="ORF">J2S18_001577</name>
</gene>
<protein>
    <recommendedName>
        <fullName evidence="3">Class IIb bacteriocin, lactobin A/cerein 7B family</fullName>
    </recommendedName>
</protein>
<reference evidence="1 2" key="1">
    <citation type="submission" date="2023-07" db="EMBL/GenBank/DDBJ databases">
        <title>Genomic Encyclopedia of Type Strains, Phase IV (KMG-IV): sequencing the most valuable type-strain genomes for metagenomic binning, comparative biology and taxonomic classification.</title>
        <authorList>
            <person name="Goeker M."/>
        </authorList>
    </citation>
    <scope>NUCLEOTIDE SEQUENCE [LARGE SCALE GENOMIC DNA]</scope>
    <source>
        <strain evidence="1 2">DSM 20694</strain>
    </source>
</reference>
<evidence type="ECO:0008006" key="3">
    <source>
        <dbReference type="Google" id="ProtNLM"/>
    </source>
</evidence>
<proteinExistence type="predicted"/>
<sequence>MNNLENLGLMEEEDISKFSVLKEEEMDMTSPVWSNVLKTVLAAGGVASVFL</sequence>
<evidence type="ECO:0000313" key="1">
    <source>
        <dbReference type="EMBL" id="MDQ0149646.1"/>
    </source>
</evidence>
<accession>A0ABT9UTJ7</accession>
<comment type="caution">
    <text evidence="1">The sequence shown here is derived from an EMBL/GenBank/DDBJ whole genome shotgun (WGS) entry which is preliminary data.</text>
</comment>
<evidence type="ECO:0000313" key="2">
    <source>
        <dbReference type="Proteomes" id="UP001228504"/>
    </source>
</evidence>
<dbReference type="RefSeq" id="WP_307485362.1">
    <property type="nucleotide sequence ID" value="NZ_JAUSUF010000004.1"/>
</dbReference>
<keyword evidence="2" id="KW-1185">Reference proteome</keyword>
<dbReference type="EMBL" id="JAUSUF010000004">
    <property type="protein sequence ID" value="MDQ0149646.1"/>
    <property type="molecule type" value="Genomic_DNA"/>
</dbReference>